<protein>
    <submittedName>
        <fullName evidence="1">Uncharacterized protein</fullName>
    </submittedName>
</protein>
<dbReference type="AlphaFoldDB" id="C1DEG3"/>
<name>C1DEG3_AZOVD</name>
<dbReference type="STRING" id="322710.Avin_19370"/>
<dbReference type="EnsemblBacteria" id="ACO78148">
    <property type="protein sequence ID" value="ACO78148"/>
    <property type="gene ID" value="Avin_19370"/>
</dbReference>
<evidence type="ECO:0000313" key="1">
    <source>
        <dbReference type="EMBL" id="ACO78148.1"/>
    </source>
</evidence>
<dbReference type="OrthoDB" id="6402943at2"/>
<proteinExistence type="predicted"/>
<keyword evidence="2" id="KW-1185">Reference proteome</keyword>
<reference evidence="1 2" key="1">
    <citation type="journal article" date="2009" name="J. Bacteriol.">
        <title>Genome sequence of Azotobacter vinelandii, an obligate aerobe specialized to support diverse anaerobic metabolic processes.</title>
        <authorList>
            <person name="Setubal J.C."/>
            <person name="dos Santos P."/>
            <person name="Goldman B.S."/>
            <person name="Ertesvag H."/>
            <person name="Espin G."/>
            <person name="Rubio L.M."/>
            <person name="Valla S."/>
            <person name="Almeida N.F."/>
            <person name="Balasubramanian D."/>
            <person name="Cromes L."/>
            <person name="Curatti L."/>
            <person name="Du Z."/>
            <person name="Godsy E."/>
            <person name="Goodner B."/>
            <person name="Hellner-Burris K."/>
            <person name="Hernandez J.A."/>
            <person name="Houmiel K."/>
            <person name="Imperial J."/>
            <person name="Kennedy C."/>
            <person name="Larson T.J."/>
            <person name="Latreille P."/>
            <person name="Ligon L.S."/>
            <person name="Lu J."/>
            <person name="Maerk M."/>
            <person name="Miller N.M."/>
            <person name="Norton S."/>
            <person name="O'Carroll I.P."/>
            <person name="Paulsen I."/>
            <person name="Raulfs E.C."/>
            <person name="Roemer R."/>
            <person name="Rosser J."/>
            <person name="Segura D."/>
            <person name="Slater S."/>
            <person name="Stricklin S.L."/>
            <person name="Studholme D.J."/>
            <person name="Sun J."/>
            <person name="Viana C.J."/>
            <person name="Wallin E."/>
            <person name="Wang B."/>
            <person name="Wheeler C."/>
            <person name="Zhu H."/>
            <person name="Dean D.R."/>
            <person name="Dixon R."/>
            <person name="Wood D."/>
        </authorList>
    </citation>
    <scope>NUCLEOTIDE SEQUENCE [LARGE SCALE GENOMIC DNA]</scope>
    <source>
        <strain evidence="2">DJ / ATCC BAA-1303</strain>
    </source>
</reference>
<organism evidence="1 2">
    <name type="scientific">Azotobacter vinelandii (strain DJ / ATCC BAA-1303)</name>
    <dbReference type="NCBI Taxonomy" id="322710"/>
    <lineage>
        <taxon>Bacteria</taxon>
        <taxon>Pseudomonadati</taxon>
        <taxon>Pseudomonadota</taxon>
        <taxon>Gammaproteobacteria</taxon>
        <taxon>Pseudomonadales</taxon>
        <taxon>Pseudomonadaceae</taxon>
        <taxon>Azotobacter</taxon>
    </lineage>
</organism>
<gene>
    <name evidence="1" type="ordered locus">Avin_19370</name>
</gene>
<evidence type="ECO:0000313" key="2">
    <source>
        <dbReference type="Proteomes" id="UP000002424"/>
    </source>
</evidence>
<dbReference type="Proteomes" id="UP000002424">
    <property type="component" value="Chromosome"/>
</dbReference>
<dbReference type="KEGG" id="avn:Avin_19370"/>
<dbReference type="EMBL" id="CP001157">
    <property type="protein sequence ID" value="ACO78148.1"/>
    <property type="molecule type" value="Genomic_DNA"/>
</dbReference>
<accession>C1DEG3</accession>
<dbReference type="HOGENOM" id="CLU_120813_0_0_6"/>
<sequence length="172" mass="18186">MSRYQIIFSGQLVHGASREQVQARLFRADGARIATLFSGRRISPESGLEAGEAWTYRVALERAGVPADILPMGKEAKLAPGQENDLDAVHSEAARKPFAVPPQDACTAAFAALGIPDFGSGTELLESRTEAPIAPLESSDPNLAAVGSDLAPIPARPAGALPDISHFRLEPF</sequence>